<organism evidence="3 4">
    <name type="scientific">Hypsibius exemplaris</name>
    <name type="common">Freshwater tardigrade</name>
    <dbReference type="NCBI Taxonomy" id="2072580"/>
    <lineage>
        <taxon>Eukaryota</taxon>
        <taxon>Metazoa</taxon>
        <taxon>Ecdysozoa</taxon>
        <taxon>Tardigrada</taxon>
        <taxon>Eutardigrada</taxon>
        <taxon>Parachela</taxon>
        <taxon>Hypsibioidea</taxon>
        <taxon>Hypsibiidae</taxon>
        <taxon>Hypsibius</taxon>
    </lineage>
</organism>
<feature type="domain" description="VWFA" evidence="2">
    <location>
        <begin position="193"/>
        <end position="362"/>
    </location>
</feature>
<name>A0A1W0WSZ2_HYPEX</name>
<dbReference type="Pfam" id="PF00092">
    <property type="entry name" value="VWA"/>
    <property type="match status" value="1"/>
</dbReference>
<evidence type="ECO:0000313" key="3">
    <source>
        <dbReference type="EMBL" id="OQV18314.1"/>
    </source>
</evidence>
<dbReference type="PROSITE" id="PS50234">
    <property type="entry name" value="VWFA"/>
    <property type="match status" value="1"/>
</dbReference>
<dbReference type="PANTHER" id="PTHR24020">
    <property type="entry name" value="COLLAGEN ALPHA"/>
    <property type="match status" value="1"/>
</dbReference>
<dbReference type="CDD" id="cd01450">
    <property type="entry name" value="vWFA_subfamily_ECM"/>
    <property type="match status" value="1"/>
</dbReference>
<dbReference type="Proteomes" id="UP000192578">
    <property type="component" value="Unassembled WGS sequence"/>
</dbReference>
<dbReference type="SUPFAM" id="SSF53300">
    <property type="entry name" value="vWA-like"/>
    <property type="match status" value="1"/>
</dbReference>
<accession>A0A1W0WSZ2</accession>
<sequence length="506" mass="54920">MKHFIVCLVVVTLGISMVSAQTTDKTLEERAQNEDVVDAVIKKISKANFASPDKGFLKRIACVETQHGTAAHTYMEGNHGGIWQMTETNFLLTKNSITYPGLNEFHQKIFRSSLRIDWTKVVWRDLRKPLYSGLAARILLWIRQEAGHVIPDTLANQALYWKTHYNIGGGTVEDFKAQVARCEGTLTCSGRMDLSIVLDGSGSVGATAFREALGFVNNLIDTFSSANSTVGGDAGVRFAFMVYSDWQEIRFLLNNALTPAEMRTQVSTTRYPQGGTNTGAAITAAVNMFNQSGPIRPFTDGQSGDAVVGPASFAGRNEIDTFGVGIGTGIVQTELTQIAQGKDDRTFMLSNFAGLTEFFRTMNEETCKIPQKPVLGAAMQDKVVKDEKRYFMYVLPPDGITIVLDNQNGGSTAAYYSYTDDTPSAAFNDGTVSGRTHIPYRAPTPSSPNLARQDGTNGTQIYVSVIGVGETNNYEIRGIEGDVSGAATAVISSLLLCLSTTLMLAH</sequence>
<evidence type="ECO:0000259" key="2">
    <source>
        <dbReference type="PROSITE" id="PS50234"/>
    </source>
</evidence>
<dbReference type="PANTHER" id="PTHR24020:SF20">
    <property type="entry name" value="PH DOMAIN-CONTAINING PROTEIN"/>
    <property type="match status" value="1"/>
</dbReference>
<dbReference type="InterPro" id="IPR050525">
    <property type="entry name" value="ECM_Assembly_Org"/>
</dbReference>
<protein>
    <recommendedName>
        <fullName evidence="2">VWFA domain-containing protein</fullName>
    </recommendedName>
</protein>
<comment type="caution">
    <text evidence="3">The sequence shown here is derived from an EMBL/GenBank/DDBJ whole genome shotgun (WGS) entry which is preliminary data.</text>
</comment>
<gene>
    <name evidence="3" type="ORF">BV898_07519</name>
</gene>
<dbReference type="Gene3D" id="3.40.50.410">
    <property type="entry name" value="von Willebrand factor, type A domain"/>
    <property type="match status" value="1"/>
</dbReference>
<evidence type="ECO:0000313" key="4">
    <source>
        <dbReference type="Proteomes" id="UP000192578"/>
    </source>
</evidence>
<dbReference type="InterPro" id="IPR036465">
    <property type="entry name" value="vWFA_dom_sf"/>
</dbReference>
<feature type="signal peptide" evidence="1">
    <location>
        <begin position="1"/>
        <end position="20"/>
    </location>
</feature>
<keyword evidence="4" id="KW-1185">Reference proteome</keyword>
<feature type="chain" id="PRO_5013161999" description="VWFA domain-containing protein" evidence="1">
    <location>
        <begin position="21"/>
        <end position="506"/>
    </location>
</feature>
<dbReference type="SMART" id="SM00327">
    <property type="entry name" value="VWA"/>
    <property type="match status" value="1"/>
</dbReference>
<dbReference type="AlphaFoldDB" id="A0A1W0WSZ2"/>
<dbReference type="OrthoDB" id="6132182at2759"/>
<keyword evidence="1" id="KW-0732">Signal</keyword>
<dbReference type="InterPro" id="IPR002035">
    <property type="entry name" value="VWF_A"/>
</dbReference>
<proteinExistence type="predicted"/>
<reference evidence="4" key="1">
    <citation type="submission" date="2017-01" db="EMBL/GenBank/DDBJ databases">
        <title>Comparative genomics of anhydrobiosis in the tardigrade Hypsibius dujardini.</title>
        <authorList>
            <person name="Yoshida Y."/>
            <person name="Koutsovoulos G."/>
            <person name="Laetsch D."/>
            <person name="Stevens L."/>
            <person name="Kumar S."/>
            <person name="Horikawa D."/>
            <person name="Ishino K."/>
            <person name="Komine S."/>
            <person name="Tomita M."/>
            <person name="Blaxter M."/>
            <person name="Arakawa K."/>
        </authorList>
    </citation>
    <scope>NUCLEOTIDE SEQUENCE [LARGE SCALE GENOMIC DNA]</scope>
    <source>
        <strain evidence="4">Z151</strain>
    </source>
</reference>
<evidence type="ECO:0000256" key="1">
    <source>
        <dbReference type="SAM" id="SignalP"/>
    </source>
</evidence>
<dbReference type="EMBL" id="MTYJ01000050">
    <property type="protein sequence ID" value="OQV18314.1"/>
    <property type="molecule type" value="Genomic_DNA"/>
</dbReference>